<feature type="compositionally biased region" description="Acidic residues" evidence="1">
    <location>
        <begin position="954"/>
        <end position="963"/>
    </location>
</feature>
<feature type="compositionally biased region" description="Basic and acidic residues" evidence="1">
    <location>
        <begin position="833"/>
        <end position="849"/>
    </location>
</feature>
<dbReference type="KEGG" id="pfy:PFICI_10710"/>
<gene>
    <name evidence="2" type="ORF">PFICI_10710</name>
</gene>
<dbReference type="eggNOG" id="ENOG502SPGI">
    <property type="taxonomic scope" value="Eukaryota"/>
</dbReference>
<name>W3WVH1_PESFW</name>
<dbReference type="HOGENOM" id="CLU_301496_0_0_1"/>
<feature type="region of interest" description="Disordered" evidence="1">
    <location>
        <begin position="833"/>
        <end position="866"/>
    </location>
</feature>
<accession>W3WVH1</accession>
<feature type="region of interest" description="Disordered" evidence="1">
    <location>
        <begin position="121"/>
        <end position="227"/>
    </location>
</feature>
<evidence type="ECO:0000313" key="2">
    <source>
        <dbReference type="EMBL" id="ETS76836.1"/>
    </source>
</evidence>
<evidence type="ECO:0000313" key="3">
    <source>
        <dbReference type="Proteomes" id="UP000030651"/>
    </source>
</evidence>
<organism evidence="2 3">
    <name type="scientific">Pestalotiopsis fici (strain W106-1 / CGMCC3.15140)</name>
    <dbReference type="NCBI Taxonomy" id="1229662"/>
    <lineage>
        <taxon>Eukaryota</taxon>
        <taxon>Fungi</taxon>
        <taxon>Dikarya</taxon>
        <taxon>Ascomycota</taxon>
        <taxon>Pezizomycotina</taxon>
        <taxon>Sordariomycetes</taxon>
        <taxon>Xylariomycetidae</taxon>
        <taxon>Amphisphaeriales</taxon>
        <taxon>Sporocadaceae</taxon>
        <taxon>Pestalotiopsis</taxon>
    </lineage>
</organism>
<dbReference type="STRING" id="1229662.W3WVH1"/>
<dbReference type="Proteomes" id="UP000030651">
    <property type="component" value="Unassembled WGS sequence"/>
</dbReference>
<dbReference type="AlphaFoldDB" id="W3WVH1"/>
<dbReference type="InParanoid" id="W3WVH1"/>
<sequence length="991" mass="110905">MGGTTLVGPDSLESAFHDHIMDQLPNPDLLHDVQEVTAGDLAKALRKLAIDEQMQTMSIINTPSLALVAQDALSKGFSGQGDIEKDLVVSSPRKKVRIGTYETAHIPLGDFRPTTEQHISIASSSHNKEIAPSDTKGSYTRELTPEPTHEGVGLPTTPRSCVLATSSPQGSPMRRHGGIPSGSSPSPLRPQMGDNVPGFSAGVGTSQRKAAPSRLNLSLPGAAPRKTTNDATHYVAVASYMGTHKPNIPELQAQIDKFENARKTPLDKRTKLLKVPIYNLESDELDDESVPFKIQRIPQTPASALVKSFKKFTLATPATAALSNAARARHMAIAQRAEFEATNQVDQNEVGAIAGQLNPTQPEYRPRRTEQILEALHNGRGNTRRLRQLALGIHSRISLSAKSPPPATGCYKPPFDVITALSRVPELIMAVAEYLPPRDVLTLYSVSLQFHVQMNTYLQSTVVMLSRQWAPNAIHVFKWDSDPTYKHLAIRDPVGRVLASPTSEDEDNASTRPLLGKVKRVPSMKYYQMVAFRDDVVIDILAHLARYGLRCPQGAKDSVLKLWMLMDQPTTKQRQELLMKTEVFTDQDLVNLTIFMTKVNFRLSDPIYGPESADLSELMFGQRSLYPLWQMLFGQNYRDLPSLLRCKIRYDLGRDWRLGQAYLGADADPDYLRPDGLGLLGVPPNEIGRTQLEHWGTKGSMHPALQRPSACIMAEAARRDLRLDQHLMGLLLWGHVDHETGRNLVPSEAEIWMRDSDYKNRALDTHLEFEPFHLRRARWDELDEHDRKKILLAQQVRHEAVYKWDEHRFDDPDLTEEENMEMNRDMQEKLLKNAGVDRENPDFKVDKNGNEIPRQSTDPDKLAAGPITSSFNKVQEEYEHDFGYESDSSTDSPTAQSAIGDTTKLQYAWKPSPEDHDMHVPYVAATSLGSTSRSRDDDLDQNSNLDNQTVDGDVSFEGDDEPDREMVWQQFLDLRDTAFAPWASTDDKGSS</sequence>
<dbReference type="GeneID" id="19275723"/>
<keyword evidence="3" id="KW-1185">Reference proteome</keyword>
<protein>
    <submittedName>
        <fullName evidence="2">Uncharacterized protein</fullName>
    </submittedName>
</protein>
<feature type="compositionally biased region" description="Polar residues" evidence="1">
    <location>
        <begin position="157"/>
        <end position="170"/>
    </location>
</feature>
<reference evidence="3" key="1">
    <citation type="journal article" date="2015" name="BMC Genomics">
        <title>Genomic and transcriptomic analysis of the endophytic fungus Pestalotiopsis fici reveals its lifestyle and high potential for synthesis of natural products.</title>
        <authorList>
            <person name="Wang X."/>
            <person name="Zhang X."/>
            <person name="Liu L."/>
            <person name="Xiang M."/>
            <person name="Wang W."/>
            <person name="Sun X."/>
            <person name="Che Y."/>
            <person name="Guo L."/>
            <person name="Liu G."/>
            <person name="Guo L."/>
            <person name="Wang C."/>
            <person name="Yin W.B."/>
            <person name="Stadler M."/>
            <person name="Zhang X."/>
            <person name="Liu X."/>
        </authorList>
    </citation>
    <scope>NUCLEOTIDE SEQUENCE [LARGE SCALE GENOMIC DNA]</scope>
    <source>
        <strain evidence="3">W106-1 / CGMCC3.15140</strain>
    </source>
</reference>
<dbReference type="OrthoDB" id="4966at2759"/>
<feature type="region of interest" description="Disordered" evidence="1">
    <location>
        <begin position="928"/>
        <end position="966"/>
    </location>
</feature>
<evidence type="ECO:0000256" key="1">
    <source>
        <dbReference type="SAM" id="MobiDB-lite"/>
    </source>
</evidence>
<dbReference type="EMBL" id="KI912116">
    <property type="protein sequence ID" value="ETS76836.1"/>
    <property type="molecule type" value="Genomic_DNA"/>
</dbReference>
<dbReference type="RefSeq" id="XP_007837482.1">
    <property type="nucleotide sequence ID" value="XM_007839291.1"/>
</dbReference>
<proteinExistence type="predicted"/>